<dbReference type="HOGENOM" id="CLU_713004_0_0_10"/>
<evidence type="ECO:0008006" key="4">
    <source>
        <dbReference type="Google" id="ProtNLM"/>
    </source>
</evidence>
<gene>
    <name evidence="2" type="ORF">HMPREF1981_01260</name>
</gene>
<dbReference type="AlphaFoldDB" id="U2CMY4"/>
<proteinExistence type="predicted"/>
<accession>U2CMY4</accession>
<dbReference type="RefSeq" id="WP_021644626.1">
    <property type="nucleotide sequence ID" value="NZ_KE993081.1"/>
</dbReference>
<dbReference type="EMBL" id="AWSV01000068">
    <property type="protein sequence ID" value="ERI85905.1"/>
    <property type="molecule type" value="Genomic_DNA"/>
</dbReference>
<reference evidence="2 3" key="1">
    <citation type="submission" date="2013-08" db="EMBL/GenBank/DDBJ databases">
        <authorList>
            <person name="Weinstock G."/>
            <person name="Sodergren E."/>
            <person name="Wylie T."/>
            <person name="Fulton L."/>
            <person name="Fulton R."/>
            <person name="Fronick C."/>
            <person name="O'Laughlin M."/>
            <person name="Godfrey J."/>
            <person name="Miner T."/>
            <person name="Herter B."/>
            <person name="Appelbaum E."/>
            <person name="Cordes M."/>
            <person name="Lek S."/>
            <person name="Wollam A."/>
            <person name="Pepin K.H."/>
            <person name="Palsikar V.B."/>
            <person name="Mitreva M."/>
            <person name="Wilson R.K."/>
        </authorList>
    </citation>
    <scope>NUCLEOTIDE SEQUENCE [LARGE SCALE GENOMIC DNA]</scope>
    <source>
        <strain evidence="2 3">F0041</strain>
    </source>
</reference>
<dbReference type="Pfam" id="PF16144">
    <property type="entry name" value="DUF4852"/>
    <property type="match status" value="1"/>
</dbReference>
<evidence type="ECO:0000256" key="1">
    <source>
        <dbReference type="SAM" id="SignalP"/>
    </source>
</evidence>
<keyword evidence="1" id="KW-0732">Signal</keyword>
<evidence type="ECO:0000313" key="2">
    <source>
        <dbReference type="EMBL" id="ERI85905.1"/>
    </source>
</evidence>
<name>U2CMY4_9BACE</name>
<evidence type="ECO:0000313" key="3">
    <source>
        <dbReference type="Proteomes" id="UP000016496"/>
    </source>
</evidence>
<dbReference type="Proteomes" id="UP000016496">
    <property type="component" value="Unassembled WGS sequence"/>
</dbReference>
<feature type="signal peptide" evidence="1">
    <location>
        <begin position="1"/>
        <end position="23"/>
    </location>
</feature>
<comment type="caution">
    <text evidence="2">The sequence shown here is derived from an EMBL/GenBank/DDBJ whole genome shotgun (WGS) entry which is preliminary data.</text>
</comment>
<feature type="chain" id="PRO_5004624549" description="DUF4852 domain-containing protein" evidence="1">
    <location>
        <begin position="24"/>
        <end position="372"/>
    </location>
</feature>
<organism evidence="2 3">
    <name type="scientific">Bacteroides pyogenes F0041</name>
    <dbReference type="NCBI Taxonomy" id="1321819"/>
    <lineage>
        <taxon>Bacteria</taxon>
        <taxon>Pseudomonadati</taxon>
        <taxon>Bacteroidota</taxon>
        <taxon>Bacteroidia</taxon>
        <taxon>Bacteroidales</taxon>
        <taxon>Bacteroidaceae</taxon>
        <taxon>Bacteroides</taxon>
    </lineage>
</organism>
<dbReference type="PATRIC" id="fig|1321819.3.peg.1152"/>
<dbReference type="InterPro" id="IPR032325">
    <property type="entry name" value="DUF4852"/>
</dbReference>
<sequence>MVLKYLNLFMAFMGSLAISESYAQSYITGCNGKNYGIGDTLVVGKPALSGYLFIRTVNEQGDLSPMPDRDIAGLKVTITSIPEYDEKLYQDMGIYEQPDNLQIVMAEGGGKHFCISLNKALSRGNIMSDYMISSVDGAVDLTPSILYVYALKLYQKAVDDKVVDKYASLCVPDEFKQVSEDPFALDAMRKSYRAKLQQELDKADFSRIFRLKCLSELQRYDMVKECFPLSDFYCVDVQTKQQNELSRLKYYLWGECAFHFANASLFMSLPSEKTRAKGFYGMRKYANAPSYNEPMASLYVYVKIKKQPVKLPEKKILVFSEGRNFDFNWSTLNKVYGERSLDMDIVRIDAYNDLLPFVNGEVVYNYLGSIVL</sequence>
<protein>
    <recommendedName>
        <fullName evidence="4">DUF4852 domain-containing protein</fullName>
    </recommendedName>
</protein>